<dbReference type="Proteomes" id="UP001085076">
    <property type="component" value="Miscellaneous, Linkage group lg02"/>
</dbReference>
<organism evidence="3 4">
    <name type="scientific">Dioscorea zingiberensis</name>
    <dbReference type="NCBI Taxonomy" id="325984"/>
    <lineage>
        <taxon>Eukaryota</taxon>
        <taxon>Viridiplantae</taxon>
        <taxon>Streptophyta</taxon>
        <taxon>Embryophyta</taxon>
        <taxon>Tracheophyta</taxon>
        <taxon>Spermatophyta</taxon>
        <taxon>Magnoliopsida</taxon>
        <taxon>Liliopsida</taxon>
        <taxon>Dioscoreales</taxon>
        <taxon>Dioscoreaceae</taxon>
        <taxon>Dioscorea</taxon>
    </lineage>
</organism>
<dbReference type="PANTHER" id="PTHR22895:SF0">
    <property type="entry name" value="ARMADILLO REPEAT-CONTAINING PROTEIN 6"/>
    <property type="match status" value="1"/>
</dbReference>
<dbReference type="PANTHER" id="PTHR22895">
    <property type="entry name" value="ARMADILLO REPEAT-CONTAINING PROTEIN 6"/>
    <property type="match status" value="1"/>
</dbReference>
<proteinExistence type="predicted"/>
<keyword evidence="1" id="KW-0677">Repeat</keyword>
<reference evidence="3" key="2">
    <citation type="journal article" date="2022" name="Hortic Res">
        <title>The genome of Dioscorea zingiberensis sheds light on the biosynthesis, origin and evolution of the medicinally important diosgenin saponins.</title>
        <authorList>
            <person name="Li Y."/>
            <person name="Tan C."/>
            <person name="Li Z."/>
            <person name="Guo J."/>
            <person name="Li S."/>
            <person name="Chen X."/>
            <person name="Wang C."/>
            <person name="Dai X."/>
            <person name="Yang H."/>
            <person name="Song W."/>
            <person name="Hou L."/>
            <person name="Xu J."/>
            <person name="Tong Z."/>
            <person name="Xu A."/>
            <person name="Yuan X."/>
            <person name="Wang W."/>
            <person name="Yang Q."/>
            <person name="Chen L."/>
            <person name="Sun Z."/>
            <person name="Wang K."/>
            <person name="Pan B."/>
            <person name="Chen J."/>
            <person name="Bao Y."/>
            <person name="Liu F."/>
            <person name="Qi X."/>
            <person name="Gang D.R."/>
            <person name="Wen J."/>
            <person name="Li J."/>
        </authorList>
    </citation>
    <scope>NUCLEOTIDE SEQUENCE</scope>
    <source>
        <strain evidence="3">Dzin_1.0</strain>
    </source>
</reference>
<gene>
    <name evidence="3" type="ORF">J5N97_009724</name>
</gene>
<dbReference type="InterPro" id="IPR016024">
    <property type="entry name" value="ARM-type_fold"/>
</dbReference>
<dbReference type="InterPro" id="IPR000225">
    <property type="entry name" value="Armadillo"/>
</dbReference>
<dbReference type="SMART" id="SM00185">
    <property type="entry name" value="ARM"/>
    <property type="match status" value="5"/>
</dbReference>
<dbReference type="EMBL" id="JAGGNH010000002">
    <property type="protein sequence ID" value="KAJ0981469.1"/>
    <property type="molecule type" value="Genomic_DNA"/>
</dbReference>
<evidence type="ECO:0000256" key="1">
    <source>
        <dbReference type="ARBA" id="ARBA00022737"/>
    </source>
</evidence>
<sequence>MGTSGRTISQQAFDALVAENISDLGMDPEEALEDAVEALTLQGVDLSGIVKCVPGVNRVEDNPVMLSLDGLKKASARLECSEVESSDLDEIVRLFDEIYGFCSSGGENAMIAMRNGGVELLVSICGACRDSSERVLVSGLRALRSILRDFESRQVFWRGDGHKIVMDILKKSSDIPSLLDCGFSVVAVCFVELKIDELFLDILRGQPKDAVPNLYDAIRVILTPDDNRVAASQVYGYARRFAKIGIADALVDVFHQGISSSSLVSACIALKAISVNDEICKSVSSKGGIDVILQCIDDSSEYNNNAVAKTCCSLLSKLAGSDSNKNAIVQKGGLDRLIKLSSRFFDDPSVLQEVMSIIGVLSLRSPENASRAIEAGAGDLAIQAMQKFPVAYQMQRQSCYMIRNLVARNPENRTILLSNGVEKILRRVKASHESCKEAATDALRDLGLDDYNA</sequence>
<protein>
    <recommendedName>
        <fullName evidence="5">Armadillo repeat-containing protein 6</fullName>
    </recommendedName>
</protein>
<dbReference type="OrthoDB" id="449062at2759"/>
<feature type="repeat" description="ARM" evidence="2">
    <location>
        <begin position="287"/>
        <end position="333"/>
    </location>
</feature>
<dbReference type="SUPFAM" id="SSF48371">
    <property type="entry name" value="ARM repeat"/>
    <property type="match status" value="1"/>
</dbReference>
<dbReference type="PROSITE" id="PS50176">
    <property type="entry name" value="ARM_REPEAT"/>
    <property type="match status" value="1"/>
</dbReference>
<evidence type="ECO:0008006" key="5">
    <source>
        <dbReference type="Google" id="ProtNLM"/>
    </source>
</evidence>
<dbReference type="AlphaFoldDB" id="A0A9D5HLX9"/>
<evidence type="ECO:0000256" key="2">
    <source>
        <dbReference type="PROSITE-ProRule" id="PRU00259"/>
    </source>
</evidence>
<dbReference type="InterPro" id="IPR011989">
    <property type="entry name" value="ARM-like"/>
</dbReference>
<evidence type="ECO:0000313" key="3">
    <source>
        <dbReference type="EMBL" id="KAJ0981469.1"/>
    </source>
</evidence>
<accession>A0A9D5HLX9</accession>
<keyword evidence="4" id="KW-1185">Reference proteome</keyword>
<name>A0A9D5HLX9_9LILI</name>
<evidence type="ECO:0000313" key="4">
    <source>
        <dbReference type="Proteomes" id="UP001085076"/>
    </source>
</evidence>
<dbReference type="Gene3D" id="1.25.10.10">
    <property type="entry name" value="Leucine-rich Repeat Variant"/>
    <property type="match status" value="1"/>
</dbReference>
<comment type="caution">
    <text evidence="3">The sequence shown here is derived from an EMBL/GenBank/DDBJ whole genome shotgun (WGS) entry which is preliminary data.</text>
</comment>
<reference evidence="3" key="1">
    <citation type="submission" date="2021-03" db="EMBL/GenBank/DDBJ databases">
        <authorList>
            <person name="Li Z."/>
            <person name="Yang C."/>
        </authorList>
    </citation>
    <scope>NUCLEOTIDE SEQUENCE</scope>
    <source>
        <strain evidence="3">Dzin_1.0</strain>
        <tissue evidence="3">Leaf</tissue>
    </source>
</reference>